<dbReference type="AlphaFoldDB" id="A0A9W6IY78"/>
<name>A0A9W6IY78_9HYPH</name>
<dbReference type="EMBL" id="JAFBCY010000005">
    <property type="protein sequence ID" value="MBM7853441.1"/>
    <property type="molecule type" value="Genomic_DNA"/>
</dbReference>
<evidence type="ECO:0000313" key="4">
    <source>
        <dbReference type="Proteomes" id="UP001143400"/>
    </source>
</evidence>
<accession>A0A9W6IY78</accession>
<dbReference type="EMBL" id="BSFF01000009">
    <property type="protein sequence ID" value="GLK57345.1"/>
    <property type="molecule type" value="Genomic_DNA"/>
</dbReference>
<reference evidence="2 3" key="2">
    <citation type="submission" date="2021-01" db="EMBL/GenBank/DDBJ databases">
        <title>Genomic Encyclopedia of Type Strains, Phase IV (KMG-IV): sequencing the most valuable type-strain genomes for metagenomic binning, comparative biology and taxonomic classification.</title>
        <authorList>
            <person name="Goeker M."/>
        </authorList>
    </citation>
    <scope>NUCLEOTIDE SEQUENCE [LARGE SCALE GENOMIC DNA]</scope>
    <source>
        <strain evidence="2 3">DSM 6130</strain>
    </source>
</reference>
<dbReference type="Proteomes" id="UP000758856">
    <property type="component" value="Unassembled WGS sequence"/>
</dbReference>
<organism evidence="1 4">
    <name type="scientific">Methylopila capsulata</name>
    <dbReference type="NCBI Taxonomy" id="61654"/>
    <lineage>
        <taxon>Bacteria</taxon>
        <taxon>Pseudomonadati</taxon>
        <taxon>Pseudomonadota</taxon>
        <taxon>Alphaproteobacteria</taxon>
        <taxon>Hyphomicrobiales</taxon>
        <taxon>Methylopilaceae</taxon>
        <taxon>Methylopila</taxon>
    </lineage>
</organism>
<evidence type="ECO:0000313" key="3">
    <source>
        <dbReference type="Proteomes" id="UP000758856"/>
    </source>
</evidence>
<proteinExistence type="predicted"/>
<comment type="caution">
    <text evidence="1">The sequence shown here is derived from an EMBL/GenBank/DDBJ whole genome shotgun (WGS) entry which is preliminary data.</text>
</comment>
<reference evidence="1" key="1">
    <citation type="journal article" date="2014" name="Int. J. Syst. Evol. Microbiol.">
        <title>Complete genome sequence of Corynebacterium casei LMG S-19264T (=DSM 44701T), isolated from a smear-ripened cheese.</title>
        <authorList>
            <consortium name="US DOE Joint Genome Institute (JGI-PGF)"/>
            <person name="Walter F."/>
            <person name="Albersmeier A."/>
            <person name="Kalinowski J."/>
            <person name="Ruckert C."/>
        </authorList>
    </citation>
    <scope>NUCLEOTIDE SEQUENCE</scope>
    <source>
        <strain evidence="1">VKM B-1606</strain>
    </source>
</reference>
<protein>
    <submittedName>
        <fullName evidence="1">Uncharacterized protein</fullName>
    </submittedName>
</protein>
<sequence length="318" mass="34231">MPPLPNPARAPLTSAVAAELAAPQPEAVRAFAAELAARGGGGVAGVLFYGSALRTGETDGLLDFYVLLDDLAAWNQSRFATAGNRLLPPNVEYAESAGDAPQLRAKVAIMSVAQFARHARALSRDTTIWTRFCQPAALPYARDEAAARAIADAVATAVGAAAWWAAHLGPERGPAAAFWTALFQRTYASELRVESAARPSSIVERAPERFARMLTLGWAAEGVPFATETDGALSPRVAPESRAKAAKAWARRRRLAKPLNLARLAKAVFTFSGGVDYIAWKIERHSGHAIVVTPFQRRHPLLSAGPVLWRLWRRGVLR</sequence>
<keyword evidence="3" id="KW-1185">Reference proteome</keyword>
<dbReference type="Proteomes" id="UP001143400">
    <property type="component" value="Unassembled WGS sequence"/>
</dbReference>
<evidence type="ECO:0000313" key="2">
    <source>
        <dbReference type="EMBL" id="MBM7853441.1"/>
    </source>
</evidence>
<dbReference type="RefSeq" id="WP_246482597.1">
    <property type="nucleotide sequence ID" value="NZ_BSFF01000009.1"/>
</dbReference>
<evidence type="ECO:0000313" key="1">
    <source>
        <dbReference type="EMBL" id="GLK57345.1"/>
    </source>
</evidence>
<gene>
    <name evidence="1" type="ORF">GCM10008170_33650</name>
    <name evidence="2" type="ORF">JOD31_003702</name>
</gene>
<reference evidence="1" key="3">
    <citation type="submission" date="2023-01" db="EMBL/GenBank/DDBJ databases">
        <authorList>
            <person name="Sun Q."/>
            <person name="Evtushenko L."/>
        </authorList>
    </citation>
    <scope>NUCLEOTIDE SEQUENCE</scope>
    <source>
        <strain evidence="1">VKM B-1606</strain>
    </source>
</reference>